<evidence type="ECO:0000256" key="4">
    <source>
        <dbReference type="ARBA" id="ARBA00023315"/>
    </source>
</evidence>
<dbReference type="EMBL" id="JARAKH010000024">
    <property type="protein sequence ID" value="KAK8391331.1"/>
    <property type="molecule type" value="Genomic_DNA"/>
</dbReference>
<evidence type="ECO:0000313" key="10">
    <source>
        <dbReference type="Proteomes" id="UP001487740"/>
    </source>
</evidence>
<proteinExistence type="inferred from homology"/>
<evidence type="ECO:0000259" key="7">
    <source>
        <dbReference type="Pfam" id="PF04376"/>
    </source>
</evidence>
<evidence type="ECO:0000256" key="2">
    <source>
        <dbReference type="ARBA" id="ARBA00022679"/>
    </source>
</evidence>
<dbReference type="Pfam" id="PF04376">
    <property type="entry name" value="ATE_N"/>
    <property type="match status" value="1"/>
</dbReference>
<dbReference type="GO" id="GO:0004057">
    <property type="term" value="F:arginyl-tRNA--protein transferase activity"/>
    <property type="evidence" value="ECO:0007669"/>
    <property type="project" value="UniProtKB-EC"/>
</dbReference>
<feature type="compositionally biased region" description="Polar residues" evidence="6">
    <location>
        <begin position="172"/>
        <end position="185"/>
    </location>
</feature>
<gene>
    <name evidence="9" type="ORF">O3P69_017143</name>
</gene>
<dbReference type="GO" id="GO:0005737">
    <property type="term" value="C:cytoplasm"/>
    <property type="evidence" value="ECO:0007669"/>
    <property type="project" value="TreeGrafter"/>
</dbReference>
<feature type="domain" description="N-end rule aminoacyl transferase C-terminal" evidence="8">
    <location>
        <begin position="364"/>
        <end position="502"/>
    </location>
</feature>
<evidence type="ECO:0000259" key="8">
    <source>
        <dbReference type="Pfam" id="PF04377"/>
    </source>
</evidence>
<accession>A0AAW0TVK8</accession>
<dbReference type="InterPro" id="IPR016181">
    <property type="entry name" value="Acyl_CoA_acyltransferase"/>
</dbReference>
<organism evidence="9 10">
    <name type="scientific">Scylla paramamosain</name>
    <name type="common">Mud crab</name>
    <dbReference type="NCBI Taxonomy" id="85552"/>
    <lineage>
        <taxon>Eukaryota</taxon>
        <taxon>Metazoa</taxon>
        <taxon>Ecdysozoa</taxon>
        <taxon>Arthropoda</taxon>
        <taxon>Crustacea</taxon>
        <taxon>Multicrustacea</taxon>
        <taxon>Malacostraca</taxon>
        <taxon>Eumalacostraca</taxon>
        <taxon>Eucarida</taxon>
        <taxon>Decapoda</taxon>
        <taxon>Pleocyemata</taxon>
        <taxon>Brachyura</taxon>
        <taxon>Eubrachyura</taxon>
        <taxon>Portunoidea</taxon>
        <taxon>Portunidae</taxon>
        <taxon>Portuninae</taxon>
        <taxon>Scylla</taxon>
    </lineage>
</organism>
<evidence type="ECO:0000313" key="9">
    <source>
        <dbReference type="EMBL" id="KAK8391331.1"/>
    </source>
</evidence>
<protein>
    <recommendedName>
        <fullName evidence="5">Arginyl-tRNA--protein transferase 1</fullName>
        <shortName evidence="5">Arginyltransferase 1</shortName>
        <shortName evidence="5">R-transferase 1</shortName>
        <ecNumber evidence="5">2.3.2.8</ecNumber>
    </recommendedName>
    <alternativeName>
        <fullName evidence="5">Arginine-tRNA--protein transferase 1</fullName>
    </alternativeName>
</protein>
<keyword evidence="4 5" id="KW-0012">Acyltransferase</keyword>
<comment type="function">
    <text evidence="5">Involved in the post-translational conjugation of arginine to the N-terminal aspartate or glutamate of a protein. This arginylation is required for degradation of the protein via the ubiquitin pathway.</text>
</comment>
<name>A0AAW0TVK8_SCYPA</name>
<comment type="similarity">
    <text evidence="1 5">Belongs to the R-transferase family.</text>
</comment>
<reference evidence="9 10" key="1">
    <citation type="submission" date="2023-03" db="EMBL/GenBank/DDBJ databases">
        <title>High-quality genome of Scylla paramamosain provides insights in environmental adaptation.</title>
        <authorList>
            <person name="Zhang L."/>
        </authorList>
    </citation>
    <scope>NUCLEOTIDE SEQUENCE [LARGE SCALE GENOMIC DNA]</scope>
    <source>
        <strain evidence="9">LZ_2023a</strain>
        <tissue evidence="9">Muscle</tissue>
    </source>
</reference>
<keyword evidence="3 5" id="KW-0833">Ubl conjugation pathway</keyword>
<dbReference type="SUPFAM" id="SSF55729">
    <property type="entry name" value="Acyl-CoA N-acyltransferases (Nat)"/>
    <property type="match status" value="1"/>
</dbReference>
<comment type="caution">
    <text evidence="9">The sequence shown here is derived from an EMBL/GenBank/DDBJ whole genome shotgun (WGS) entry which is preliminary data.</text>
</comment>
<comment type="catalytic activity">
    <reaction evidence="5">
        <text>an N-terminal L-alpha-aminoacyl-[protein] + L-arginyl-tRNA(Arg) = an N-terminal L-arginyl-L-aminoacyl-[protein] + tRNA(Arg) + H(+)</text>
        <dbReference type="Rhea" id="RHEA:10208"/>
        <dbReference type="Rhea" id="RHEA-COMP:9658"/>
        <dbReference type="Rhea" id="RHEA-COMP:9673"/>
        <dbReference type="Rhea" id="RHEA-COMP:10636"/>
        <dbReference type="Rhea" id="RHEA-COMP:10638"/>
        <dbReference type="ChEBI" id="CHEBI:15378"/>
        <dbReference type="ChEBI" id="CHEBI:78442"/>
        <dbReference type="ChEBI" id="CHEBI:78513"/>
        <dbReference type="ChEBI" id="CHEBI:78597"/>
        <dbReference type="ChEBI" id="CHEBI:83562"/>
        <dbReference type="EC" id="2.3.2.8"/>
    </reaction>
</comment>
<dbReference type="EC" id="2.3.2.8" evidence="5"/>
<keyword evidence="10" id="KW-1185">Reference proteome</keyword>
<feature type="region of interest" description="Disordered" evidence="6">
    <location>
        <begin position="248"/>
        <end position="270"/>
    </location>
</feature>
<dbReference type="InterPro" id="IPR007471">
    <property type="entry name" value="N-end_Aminoacyl_Trfase_N"/>
</dbReference>
<feature type="compositionally biased region" description="Polar residues" evidence="6">
    <location>
        <begin position="194"/>
        <end position="218"/>
    </location>
</feature>
<dbReference type="InterPro" id="IPR030700">
    <property type="entry name" value="N-end_Aminoacyl_Trfase"/>
</dbReference>
<evidence type="ECO:0000256" key="5">
    <source>
        <dbReference type="PIRNR" id="PIRNR037207"/>
    </source>
</evidence>
<keyword evidence="2 5" id="KW-0808">Transferase</keyword>
<dbReference type="InterPro" id="IPR017137">
    <property type="entry name" value="Arg-tRNA-P_Trfase_1_euk"/>
</dbReference>
<dbReference type="Proteomes" id="UP001487740">
    <property type="component" value="Unassembled WGS sequence"/>
</dbReference>
<dbReference type="PANTHER" id="PTHR21367">
    <property type="entry name" value="ARGININE-TRNA-PROTEIN TRANSFERASE 1"/>
    <property type="match status" value="1"/>
</dbReference>
<dbReference type="AlphaFoldDB" id="A0AAW0TVK8"/>
<evidence type="ECO:0000256" key="6">
    <source>
        <dbReference type="SAM" id="MobiDB-lite"/>
    </source>
</evidence>
<dbReference type="Pfam" id="PF04377">
    <property type="entry name" value="ATE_C"/>
    <property type="match status" value="1"/>
</dbReference>
<dbReference type="InterPro" id="IPR007472">
    <property type="entry name" value="N-end_Aminoacyl_Trfase_C"/>
</dbReference>
<dbReference type="PANTHER" id="PTHR21367:SF1">
    <property type="entry name" value="ARGINYL-TRNA--PROTEIN TRANSFERASE 1"/>
    <property type="match status" value="1"/>
</dbReference>
<feature type="region of interest" description="Disordered" evidence="6">
    <location>
        <begin position="164"/>
        <end position="236"/>
    </location>
</feature>
<evidence type="ECO:0000256" key="1">
    <source>
        <dbReference type="ARBA" id="ARBA00009991"/>
    </source>
</evidence>
<sequence>MDIPELRQYGQLAREDKLNMAAEKDPGYSIVEYMRGHSGYKCGYCKSSDTNFSHGMWAHRMAVGDYQALIDRGWRRSGKYCYKPTMDKTCCPMYTIKCDALEIKLSKSQKKVLKRMNRYLSYGGRKECGTPEMDSTGAVGENEEYVKPKSEAKFDVSSFSLPKSSAIPEQRLQMSNTKSDSNEASAGSKPKASEATSALSPSKDSPNSNQDGRKNVSQGIGPDASRPPCRKAKVIRQERREAKLAKRALESLGRGESPMETKVSKQSNTEKSLEDFLYEPLPANPVHNLEVRLVRSQPSSAEFLQSFKKAHRLYQKYQITIHGDTADKCNESQFKRFLCNSPLELKLVRVDPPEAAFKATYNASYAVFRKYQLEVHHDSECECDEMSYQNFLVDGPLLPWQPGNGPEQGYGSFHHQYWMDGRLIAVGVLDILPHCVSSVYLYYDPEYSFLSLGTYASLRELALVRELQRRIAPLKWYYMGFYIHSCLKMRYKGKYKPSFLLCPETYEWIPIELATPKLDKAKYCRLNDNVSAVDVNGLVDINKLLGLTNKRNTPVLTLWGSVAQLGQFGLEQGSFIASTLPYHLRQLLVLVLSKGYQIIQASVQFVVSEFHSP</sequence>
<feature type="domain" description="N-end aminoacyl transferase N-terminal" evidence="7">
    <location>
        <begin position="40"/>
        <end position="111"/>
    </location>
</feature>
<dbReference type="PIRSF" id="PIRSF037207">
    <property type="entry name" value="ATE1_euk"/>
    <property type="match status" value="1"/>
</dbReference>
<evidence type="ECO:0000256" key="3">
    <source>
        <dbReference type="ARBA" id="ARBA00022786"/>
    </source>
</evidence>